<dbReference type="PANTHER" id="PTHR34982">
    <property type="entry name" value="YOP PROTEINS TRANSLOCATION PROTEIN L"/>
    <property type="match status" value="1"/>
</dbReference>
<feature type="domain" description="Flagellar assembly protein FliH/Type III secretion system HrpE" evidence="9">
    <location>
        <begin position="91"/>
        <end position="202"/>
    </location>
</feature>
<comment type="similarity">
    <text evidence="2">Belongs to the FliH family.</text>
</comment>
<keyword evidence="5" id="KW-1005">Bacterial flagellum biogenesis</keyword>
<dbReference type="InterPro" id="IPR018035">
    <property type="entry name" value="Flagellar_FliH/T3SS_HrpE"/>
</dbReference>
<evidence type="ECO:0000256" key="5">
    <source>
        <dbReference type="ARBA" id="ARBA00022795"/>
    </source>
</evidence>
<dbReference type="Pfam" id="PF02108">
    <property type="entry name" value="FliH"/>
    <property type="match status" value="1"/>
</dbReference>
<name>A0ABU5FB26_9BACT</name>
<proteinExistence type="inferred from homology"/>
<evidence type="ECO:0000256" key="4">
    <source>
        <dbReference type="ARBA" id="ARBA00022448"/>
    </source>
</evidence>
<accession>A0ABU5FB26</accession>
<feature type="compositionally biased region" description="Pro residues" evidence="8">
    <location>
        <begin position="39"/>
        <end position="66"/>
    </location>
</feature>
<dbReference type="Proteomes" id="UP001272242">
    <property type="component" value="Unassembled WGS sequence"/>
</dbReference>
<dbReference type="InterPro" id="IPR051472">
    <property type="entry name" value="T3SS_Stator/FliH"/>
</dbReference>
<organism evidence="10 11">
    <name type="scientific">Gemmata algarum</name>
    <dbReference type="NCBI Taxonomy" id="2975278"/>
    <lineage>
        <taxon>Bacteria</taxon>
        <taxon>Pseudomonadati</taxon>
        <taxon>Planctomycetota</taxon>
        <taxon>Planctomycetia</taxon>
        <taxon>Gemmatales</taxon>
        <taxon>Gemmataceae</taxon>
        <taxon>Gemmata</taxon>
    </lineage>
</organism>
<dbReference type="PANTHER" id="PTHR34982:SF1">
    <property type="entry name" value="FLAGELLAR ASSEMBLY PROTEIN FLIH"/>
    <property type="match status" value="1"/>
</dbReference>
<dbReference type="EMBL" id="JAXBLV010000229">
    <property type="protein sequence ID" value="MDY3563039.1"/>
    <property type="molecule type" value="Genomic_DNA"/>
</dbReference>
<gene>
    <name evidence="10" type="ORF">R5W23_004522</name>
</gene>
<protein>
    <recommendedName>
        <fullName evidence="3">Flagellar assembly protein FliH</fullName>
    </recommendedName>
</protein>
<sequence length="227" mass="24827">MRSTPVARQGNQPGSHEFRVRFTRPLRGVRIVDALEPPTAVPAPPPAPAAVSPPPAPPAAPAPPPSGFVQPDISKELREDRERIEVVLGAMKAAVDRVRTDRNDRLVEWQKAAVELALTIATRLLHERIESDSFAIDTKVNDMIAQLGDDAAVTVRLNPADLALLNARLGGRPLVPYRGDPRFVADPNLGRGDCQVEGRESMLLSDVVRELDEIRDELLRSLKNARS</sequence>
<evidence type="ECO:0000313" key="10">
    <source>
        <dbReference type="EMBL" id="MDY3563039.1"/>
    </source>
</evidence>
<evidence type="ECO:0000256" key="6">
    <source>
        <dbReference type="ARBA" id="ARBA00022927"/>
    </source>
</evidence>
<evidence type="ECO:0000256" key="3">
    <source>
        <dbReference type="ARBA" id="ARBA00016507"/>
    </source>
</evidence>
<evidence type="ECO:0000256" key="7">
    <source>
        <dbReference type="ARBA" id="ARBA00023225"/>
    </source>
</evidence>
<evidence type="ECO:0000256" key="2">
    <source>
        <dbReference type="ARBA" id="ARBA00006602"/>
    </source>
</evidence>
<evidence type="ECO:0000259" key="9">
    <source>
        <dbReference type="Pfam" id="PF02108"/>
    </source>
</evidence>
<reference evidence="11" key="1">
    <citation type="journal article" date="2023" name="Mar. Drugs">
        <title>Gemmata algarum, a Novel Planctomycete Isolated from an Algal Mat, Displays Antimicrobial Activity.</title>
        <authorList>
            <person name="Kumar G."/>
            <person name="Kallscheuer N."/>
            <person name="Kashif M."/>
            <person name="Ahamad S."/>
            <person name="Jagadeeshwari U."/>
            <person name="Pannikurungottu S."/>
            <person name="Haufschild T."/>
            <person name="Kabuu M."/>
            <person name="Sasikala C."/>
            <person name="Jogler C."/>
            <person name="Ramana C."/>
        </authorList>
    </citation>
    <scope>NUCLEOTIDE SEQUENCE [LARGE SCALE GENOMIC DNA]</scope>
    <source>
        <strain evidence="11">JC673</strain>
    </source>
</reference>
<evidence type="ECO:0000256" key="1">
    <source>
        <dbReference type="ARBA" id="ARBA00003041"/>
    </source>
</evidence>
<feature type="region of interest" description="Disordered" evidence="8">
    <location>
        <begin position="1"/>
        <end position="20"/>
    </location>
</feature>
<evidence type="ECO:0000313" key="11">
    <source>
        <dbReference type="Proteomes" id="UP001272242"/>
    </source>
</evidence>
<comment type="function">
    <text evidence="1">Needed for flagellar regrowth and assembly.</text>
</comment>
<evidence type="ECO:0000256" key="8">
    <source>
        <dbReference type="SAM" id="MobiDB-lite"/>
    </source>
</evidence>
<keyword evidence="6" id="KW-0653">Protein transport</keyword>
<keyword evidence="4" id="KW-0813">Transport</keyword>
<feature type="region of interest" description="Disordered" evidence="8">
    <location>
        <begin position="37"/>
        <end position="71"/>
    </location>
</feature>
<dbReference type="RefSeq" id="WP_261188707.1">
    <property type="nucleotide sequence ID" value="NZ_JAXBLV010000229.1"/>
</dbReference>
<comment type="caution">
    <text evidence="10">The sequence shown here is derived from an EMBL/GenBank/DDBJ whole genome shotgun (WGS) entry which is preliminary data.</text>
</comment>
<keyword evidence="11" id="KW-1185">Reference proteome</keyword>
<keyword evidence="7" id="KW-1006">Bacterial flagellum protein export</keyword>